<name>A0ABQ8I3D8_9ROSI</name>
<dbReference type="PROSITE" id="PS51450">
    <property type="entry name" value="LRR"/>
    <property type="match status" value="1"/>
</dbReference>
<dbReference type="Pfam" id="PF23598">
    <property type="entry name" value="LRR_14"/>
    <property type="match status" value="1"/>
</dbReference>
<accession>A0ABQ8I3D8</accession>
<evidence type="ECO:0000259" key="3">
    <source>
        <dbReference type="Pfam" id="PF23598"/>
    </source>
</evidence>
<dbReference type="InterPro" id="IPR055414">
    <property type="entry name" value="LRR_R13L4/SHOC2-like"/>
</dbReference>
<evidence type="ECO:0000256" key="2">
    <source>
        <dbReference type="ARBA" id="ARBA00022821"/>
    </source>
</evidence>
<feature type="domain" description="Disease resistance R13L4/SHOC-2-like LRR" evidence="3">
    <location>
        <begin position="2"/>
        <end position="186"/>
    </location>
</feature>
<protein>
    <recommendedName>
        <fullName evidence="3">Disease resistance R13L4/SHOC-2-like LRR domain-containing protein</fullName>
    </recommendedName>
</protein>
<dbReference type="PANTHER" id="PTHR36766:SF61">
    <property type="entry name" value="NB-ARC DOMAIN DISEASE RESISTANCE PROTEIN"/>
    <property type="match status" value="1"/>
</dbReference>
<dbReference type="InterPro" id="IPR032675">
    <property type="entry name" value="LRR_dom_sf"/>
</dbReference>
<keyword evidence="1" id="KW-0677">Repeat</keyword>
<gene>
    <name evidence="4" type="ORF">JRO89_XS05G0261300</name>
</gene>
<dbReference type="InterPro" id="IPR001611">
    <property type="entry name" value="Leu-rich_rpt"/>
</dbReference>
<sequence>MKHLRYLDLSSNYEIKKLPNSICKLQKLETLHFGECSELKKIPKGLSYLISLRKLILYTKQKRLPENVIECLNSLRALRISNCENLEYLCDDIGRLKALRTLEINECPSLLLLPCNIIYTSSLENLTFMKCEKLDLRIEMEKNDSHEDLNNTRIQPRTLFIFKLLNLKELPQWLLHANTLESLTILKCPNFITLPEPLQDLESLKALYIARCPKLTCLPADMHNLISLRELRIAGCPLLIERCKKDTGEDWPKIAHIPLIWLAGEEIKSTTRGSDASVEDKLVPCSMLASAAISHLLSATASPSQKMCSPELSDRPRRFKFFVRVVKISGFDNNKFCREHEEAEHLAALAATSMH</sequence>
<comment type="caution">
    <text evidence="4">The sequence shown here is derived from an EMBL/GenBank/DDBJ whole genome shotgun (WGS) entry which is preliminary data.</text>
</comment>
<keyword evidence="2" id="KW-0611">Plant defense</keyword>
<reference evidence="4 5" key="1">
    <citation type="submission" date="2021-02" db="EMBL/GenBank/DDBJ databases">
        <title>Plant Genome Project.</title>
        <authorList>
            <person name="Zhang R.-G."/>
        </authorList>
    </citation>
    <scope>NUCLEOTIDE SEQUENCE [LARGE SCALE GENOMIC DNA]</scope>
    <source>
        <tissue evidence="4">Leaves</tissue>
    </source>
</reference>
<dbReference type="Proteomes" id="UP000827721">
    <property type="component" value="Unassembled WGS sequence"/>
</dbReference>
<dbReference type="Gene3D" id="3.80.10.10">
    <property type="entry name" value="Ribonuclease Inhibitor"/>
    <property type="match status" value="2"/>
</dbReference>
<dbReference type="PANTHER" id="PTHR36766">
    <property type="entry name" value="PLANT BROAD-SPECTRUM MILDEW RESISTANCE PROTEIN RPW8"/>
    <property type="match status" value="1"/>
</dbReference>
<evidence type="ECO:0000256" key="1">
    <source>
        <dbReference type="ARBA" id="ARBA00022737"/>
    </source>
</evidence>
<evidence type="ECO:0000313" key="5">
    <source>
        <dbReference type="Proteomes" id="UP000827721"/>
    </source>
</evidence>
<dbReference type="SUPFAM" id="SSF52058">
    <property type="entry name" value="L domain-like"/>
    <property type="match status" value="1"/>
</dbReference>
<organism evidence="4 5">
    <name type="scientific">Xanthoceras sorbifolium</name>
    <dbReference type="NCBI Taxonomy" id="99658"/>
    <lineage>
        <taxon>Eukaryota</taxon>
        <taxon>Viridiplantae</taxon>
        <taxon>Streptophyta</taxon>
        <taxon>Embryophyta</taxon>
        <taxon>Tracheophyta</taxon>
        <taxon>Spermatophyta</taxon>
        <taxon>Magnoliopsida</taxon>
        <taxon>eudicotyledons</taxon>
        <taxon>Gunneridae</taxon>
        <taxon>Pentapetalae</taxon>
        <taxon>rosids</taxon>
        <taxon>malvids</taxon>
        <taxon>Sapindales</taxon>
        <taxon>Sapindaceae</taxon>
        <taxon>Xanthoceroideae</taxon>
        <taxon>Xanthoceras</taxon>
    </lineage>
</organism>
<proteinExistence type="predicted"/>
<dbReference type="EMBL" id="JAFEMO010000005">
    <property type="protein sequence ID" value="KAH7571157.1"/>
    <property type="molecule type" value="Genomic_DNA"/>
</dbReference>
<evidence type="ECO:0000313" key="4">
    <source>
        <dbReference type="EMBL" id="KAH7571157.1"/>
    </source>
</evidence>
<keyword evidence="5" id="KW-1185">Reference proteome</keyword>